<dbReference type="CDD" id="cd16434">
    <property type="entry name" value="CheB-CheR_fusion"/>
    <property type="match status" value="1"/>
</dbReference>
<organism evidence="11 12">
    <name type="scientific">Candidatus Thiodiazotropha lotti</name>
    <dbReference type="NCBI Taxonomy" id="2792787"/>
    <lineage>
        <taxon>Bacteria</taxon>
        <taxon>Pseudomonadati</taxon>
        <taxon>Pseudomonadota</taxon>
        <taxon>Gammaproteobacteria</taxon>
        <taxon>Chromatiales</taxon>
        <taxon>Sedimenticolaceae</taxon>
        <taxon>Candidatus Thiodiazotropha</taxon>
    </lineage>
</organism>
<dbReference type="GO" id="GO:0032259">
    <property type="term" value="P:methylation"/>
    <property type="evidence" value="ECO:0007669"/>
    <property type="project" value="UniProtKB-KW"/>
</dbReference>
<dbReference type="InterPro" id="IPR036804">
    <property type="entry name" value="CheR_N_sf"/>
</dbReference>
<keyword evidence="5" id="KW-0949">S-adenosyl-L-methionine</keyword>
<evidence type="ECO:0000259" key="8">
    <source>
        <dbReference type="PROSITE" id="PS50112"/>
    </source>
</evidence>
<feature type="domain" description="CheB-type methylesterase" evidence="9">
    <location>
        <begin position="38"/>
        <end position="221"/>
    </location>
</feature>
<name>A0A9E4K588_9GAMM</name>
<dbReference type="Proteomes" id="UP000886687">
    <property type="component" value="Unassembled WGS sequence"/>
</dbReference>
<feature type="region of interest" description="Disordered" evidence="7">
    <location>
        <begin position="700"/>
        <end position="731"/>
    </location>
</feature>
<dbReference type="Pfam" id="PF01739">
    <property type="entry name" value="CheR"/>
    <property type="match status" value="1"/>
</dbReference>
<feature type="active site" evidence="6">
    <location>
        <position position="163"/>
    </location>
</feature>
<dbReference type="InterPro" id="IPR000014">
    <property type="entry name" value="PAS"/>
</dbReference>
<proteinExistence type="predicted"/>
<dbReference type="InterPro" id="IPR022642">
    <property type="entry name" value="CheR_C"/>
</dbReference>
<dbReference type="Pfam" id="PF01339">
    <property type="entry name" value="CheB_methylest"/>
    <property type="match status" value="1"/>
</dbReference>
<dbReference type="GO" id="GO:0000156">
    <property type="term" value="F:phosphorelay response regulator activity"/>
    <property type="evidence" value="ECO:0007669"/>
    <property type="project" value="InterPro"/>
</dbReference>
<dbReference type="SUPFAM" id="SSF52738">
    <property type="entry name" value="Methylesterase CheB, C-terminal domain"/>
    <property type="match status" value="1"/>
</dbReference>
<dbReference type="EC" id="2.1.1.80" evidence="2"/>
<dbReference type="Pfam" id="PF03705">
    <property type="entry name" value="CheR_N"/>
    <property type="match status" value="1"/>
</dbReference>
<feature type="compositionally biased region" description="Basic residues" evidence="7">
    <location>
        <begin position="15"/>
        <end position="27"/>
    </location>
</feature>
<feature type="active site" evidence="6">
    <location>
        <position position="71"/>
    </location>
</feature>
<dbReference type="PANTHER" id="PTHR24422">
    <property type="entry name" value="CHEMOTAXIS PROTEIN METHYLTRANSFERASE"/>
    <property type="match status" value="1"/>
</dbReference>
<dbReference type="PROSITE" id="PS50122">
    <property type="entry name" value="CHEB"/>
    <property type="match status" value="1"/>
</dbReference>
<gene>
    <name evidence="11" type="ORF">JAZ04_08800</name>
</gene>
<dbReference type="PRINTS" id="PR00996">
    <property type="entry name" value="CHERMTFRASE"/>
</dbReference>
<dbReference type="CDD" id="cd00130">
    <property type="entry name" value="PAS"/>
    <property type="match status" value="1"/>
</dbReference>
<feature type="region of interest" description="Disordered" evidence="7">
    <location>
        <begin position="1"/>
        <end position="35"/>
    </location>
</feature>
<dbReference type="Gene3D" id="3.40.50.180">
    <property type="entry name" value="Methylesterase CheB, C-terminal domain"/>
    <property type="match status" value="1"/>
</dbReference>
<dbReference type="GO" id="GO:0005737">
    <property type="term" value="C:cytoplasm"/>
    <property type="evidence" value="ECO:0007669"/>
    <property type="project" value="InterPro"/>
</dbReference>
<dbReference type="GO" id="GO:0006935">
    <property type="term" value="P:chemotaxis"/>
    <property type="evidence" value="ECO:0007669"/>
    <property type="project" value="UniProtKB-UniRule"/>
</dbReference>
<dbReference type="GO" id="GO:0008984">
    <property type="term" value="F:protein-glutamate methylesterase activity"/>
    <property type="evidence" value="ECO:0007669"/>
    <property type="project" value="InterPro"/>
</dbReference>
<dbReference type="Pfam" id="PF13426">
    <property type="entry name" value="PAS_9"/>
    <property type="match status" value="1"/>
</dbReference>
<dbReference type="SUPFAM" id="SSF53335">
    <property type="entry name" value="S-adenosyl-L-methionine-dependent methyltransferases"/>
    <property type="match status" value="1"/>
</dbReference>
<dbReference type="PANTHER" id="PTHR24422:SF27">
    <property type="entry name" value="PROTEIN-GLUTAMATE O-METHYLTRANSFERASE"/>
    <property type="match status" value="1"/>
</dbReference>
<dbReference type="InterPro" id="IPR029063">
    <property type="entry name" value="SAM-dependent_MTases_sf"/>
</dbReference>
<dbReference type="PROSITE" id="PS50112">
    <property type="entry name" value="PAS"/>
    <property type="match status" value="1"/>
</dbReference>
<evidence type="ECO:0000256" key="1">
    <source>
        <dbReference type="ARBA" id="ARBA00001541"/>
    </source>
</evidence>
<feature type="compositionally biased region" description="Polar residues" evidence="7">
    <location>
        <begin position="713"/>
        <end position="726"/>
    </location>
</feature>
<reference evidence="11" key="1">
    <citation type="journal article" date="2021" name="Proc. Natl. Acad. Sci. U.S.A.">
        <title>Global biogeography of chemosynthetic symbionts reveals both localized and globally distributed symbiont groups. .</title>
        <authorList>
            <person name="Osvatic J.T."/>
            <person name="Wilkins L.G.E."/>
            <person name="Leibrecht L."/>
            <person name="Leray M."/>
            <person name="Zauner S."/>
            <person name="Polzin J."/>
            <person name="Camacho Y."/>
            <person name="Gros O."/>
            <person name="van Gils J.A."/>
            <person name="Eisen J.A."/>
            <person name="Petersen J.M."/>
            <person name="Yuen B."/>
        </authorList>
    </citation>
    <scope>NUCLEOTIDE SEQUENCE</scope>
    <source>
        <strain evidence="11">MAGL173</strain>
    </source>
</reference>
<keyword evidence="6" id="KW-0145">Chemotaxis</keyword>
<sequence length="997" mass="111050">MTSSKQSKRGASTTARKKKAPSKPKVGKTKEHQEDVPVVGIAGSAGGLKAFKALLSNLSGEMGMGFVLIQHLDPNHKSILSELLGKDCPLPVLEITDGMNIEPDHVYVIPPGMQLTLLHNSLSLMPIPKDKRLYNPADLFFQSMADDRGSSAIGVVLSGTASDGTLGCRAIKEAGGITFAQDSDSAEYDGMPASAVSAGCIDFVLNPVDIAHELARIVSHTALRPSQTFLKSEETLTATQEQLNKIFILLRARTGNDFSYYKATTVKRRINRRMLLHKLERISEYILLMQQDPQEIDALFQDILINVTAFLRDPESFDALKTRVYPKLQENRPLDASIRIWVPGCSMGQEAYSIAMTLLEYLGDSAADYPIQIFGSDIDESAVEKARSGIYPESIEDEVTQVRLQRYFHKVSGGYQVNKQLREMCVFAVHNVIKDPPFSRIDLISCRNLLIYLGATLQKKVLQVFHYALQPGGFLLLGTSETIGSQADLFALQEKKAKLYQKKSVATHLNNDFVFRENHNPVAVEVPQHAEDPALVYDLERETDRLLLDTYVPPGVIVNSDQMVIRFLGRTWPYIEPSDGAASLNLYKIAHPDLIVELRAAIHSISKEGGKVRKEHVRLKVCGEAQRVNIQVLSLGGAIRSEENLLVMFEPAPVSSEEQIVRNEAEGEQKENLEVLVARNSELEREVVTTREYMQSIVEEQEGTNEELRSANEEIQSTNEELQSTNEEMETAKEELQSANEELSTVNEELENRNDELARTNDDLTNLLASVNLPILMLGADLRIRQFTQAAEKLLNLIDADLGRPIGNIKPNIDIPDLESVVLNVIDSMATKSIEVQDDSGVWYAISIRPYKTLDNRIDGAVIIFIDISAIKDFDQIKQALARERRLATVVRDSNDAITVQDLHGNIQAWNPAAERLYGYTEQEALDLNIKQLVPDTGQSDLISMLEDISEGEKFRPMQLERITKSGEVVQIWLIATALMDDEGKPNALSTIERVAH</sequence>
<evidence type="ECO:0000259" key="9">
    <source>
        <dbReference type="PROSITE" id="PS50122"/>
    </source>
</evidence>
<evidence type="ECO:0000313" key="11">
    <source>
        <dbReference type="EMBL" id="MCG7938940.1"/>
    </source>
</evidence>
<dbReference type="SUPFAM" id="SSF47757">
    <property type="entry name" value="Chemotaxis receptor methyltransferase CheR, N-terminal domain"/>
    <property type="match status" value="1"/>
</dbReference>
<keyword evidence="6" id="KW-0378">Hydrolase</keyword>
<dbReference type="AlphaFoldDB" id="A0A9E4K588"/>
<keyword evidence="4" id="KW-0808">Transferase</keyword>
<keyword evidence="3" id="KW-0489">Methyltransferase</keyword>
<evidence type="ECO:0000256" key="4">
    <source>
        <dbReference type="ARBA" id="ARBA00022679"/>
    </source>
</evidence>
<dbReference type="GO" id="GO:0008983">
    <property type="term" value="F:protein-glutamate O-methyltransferase activity"/>
    <property type="evidence" value="ECO:0007669"/>
    <property type="project" value="UniProtKB-EC"/>
</dbReference>
<evidence type="ECO:0000256" key="2">
    <source>
        <dbReference type="ARBA" id="ARBA00012534"/>
    </source>
</evidence>
<dbReference type="Pfam" id="PF13596">
    <property type="entry name" value="PAS_10"/>
    <property type="match status" value="1"/>
</dbReference>
<evidence type="ECO:0000256" key="3">
    <source>
        <dbReference type="ARBA" id="ARBA00022603"/>
    </source>
</evidence>
<dbReference type="InterPro" id="IPR035909">
    <property type="entry name" value="CheB_C"/>
</dbReference>
<dbReference type="Gene3D" id="1.10.155.10">
    <property type="entry name" value="Chemotaxis receptor methyltransferase CheR, N-terminal domain"/>
    <property type="match status" value="1"/>
</dbReference>
<dbReference type="Gene3D" id="3.30.450.20">
    <property type="entry name" value="PAS domain"/>
    <property type="match status" value="2"/>
</dbReference>
<accession>A0A9E4K588</accession>
<feature type="domain" description="CheR-type methyltransferase" evidence="10">
    <location>
        <begin position="231"/>
        <end position="520"/>
    </location>
</feature>
<dbReference type="EMBL" id="JAEPDI010000004">
    <property type="protein sequence ID" value="MCG7938940.1"/>
    <property type="molecule type" value="Genomic_DNA"/>
</dbReference>
<dbReference type="InterPro" id="IPR000780">
    <property type="entry name" value="CheR_MeTrfase"/>
</dbReference>
<feature type="domain" description="PAS" evidence="8">
    <location>
        <begin position="883"/>
        <end position="953"/>
    </location>
</feature>
<evidence type="ECO:0000256" key="6">
    <source>
        <dbReference type="PROSITE-ProRule" id="PRU00050"/>
    </source>
</evidence>
<dbReference type="InterPro" id="IPR050903">
    <property type="entry name" value="Bact_Chemotaxis_MeTrfase"/>
</dbReference>
<evidence type="ECO:0000256" key="7">
    <source>
        <dbReference type="SAM" id="MobiDB-lite"/>
    </source>
</evidence>
<evidence type="ECO:0000256" key="5">
    <source>
        <dbReference type="ARBA" id="ARBA00022691"/>
    </source>
</evidence>
<dbReference type="SMART" id="SM00091">
    <property type="entry name" value="PAS"/>
    <property type="match status" value="2"/>
</dbReference>
<dbReference type="PROSITE" id="PS50123">
    <property type="entry name" value="CHER"/>
    <property type="match status" value="1"/>
</dbReference>
<dbReference type="NCBIfam" id="TIGR00229">
    <property type="entry name" value="sensory_box"/>
    <property type="match status" value="1"/>
</dbReference>
<dbReference type="InterPro" id="IPR000673">
    <property type="entry name" value="Sig_transdc_resp-reg_Me-estase"/>
</dbReference>
<evidence type="ECO:0000259" key="10">
    <source>
        <dbReference type="PROSITE" id="PS50123"/>
    </source>
</evidence>
<comment type="catalytic activity">
    <reaction evidence="1">
        <text>L-glutamyl-[protein] + S-adenosyl-L-methionine = [protein]-L-glutamate 5-O-methyl ester + S-adenosyl-L-homocysteine</text>
        <dbReference type="Rhea" id="RHEA:24452"/>
        <dbReference type="Rhea" id="RHEA-COMP:10208"/>
        <dbReference type="Rhea" id="RHEA-COMP:10311"/>
        <dbReference type="ChEBI" id="CHEBI:29973"/>
        <dbReference type="ChEBI" id="CHEBI:57856"/>
        <dbReference type="ChEBI" id="CHEBI:59789"/>
        <dbReference type="ChEBI" id="CHEBI:82795"/>
        <dbReference type="EC" id="2.1.1.80"/>
    </reaction>
</comment>
<comment type="caution">
    <text evidence="11">The sequence shown here is derived from an EMBL/GenBank/DDBJ whole genome shotgun (WGS) entry which is preliminary data.</text>
</comment>
<dbReference type="InterPro" id="IPR035965">
    <property type="entry name" value="PAS-like_dom_sf"/>
</dbReference>
<evidence type="ECO:0000313" key="12">
    <source>
        <dbReference type="Proteomes" id="UP000886687"/>
    </source>
</evidence>
<protein>
    <recommendedName>
        <fullName evidence="2">protein-glutamate O-methyltransferase</fullName>
        <ecNumber evidence="2">2.1.1.80</ecNumber>
    </recommendedName>
</protein>
<feature type="active site" evidence="6">
    <location>
        <position position="44"/>
    </location>
</feature>
<dbReference type="SMART" id="SM00138">
    <property type="entry name" value="MeTrc"/>
    <property type="match status" value="1"/>
</dbReference>
<dbReference type="Gene3D" id="3.40.50.150">
    <property type="entry name" value="Vaccinia Virus protein VP39"/>
    <property type="match status" value="1"/>
</dbReference>
<dbReference type="SUPFAM" id="SSF55785">
    <property type="entry name" value="PYP-like sensor domain (PAS domain)"/>
    <property type="match status" value="2"/>
</dbReference>
<dbReference type="InterPro" id="IPR022641">
    <property type="entry name" value="CheR_N"/>
</dbReference>